<gene>
    <name evidence="2" type="ORF">EG327_005223</name>
</gene>
<comment type="caution">
    <text evidence="2">The sequence shown here is derived from an EMBL/GenBank/DDBJ whole genome shotgun (WGS) entry which is preliminary data.</text>
</comment>
<keyword evidence="3" id="KW-1185">Reference proteome</keyword>
<feature type="region of interest" description="Disordered" evidence="1">
    <location>
        <begin position="15"/>
        <end position="80"/>
    </location>
</feature>
<dbReference type="EMBL" id="WNWR01002999">
    <property type="protein sequence ID" value="KAE9961258.1"/>
    <property type="molecule type" value="Genomic_DNA"/>
</dbReference>
<dbReference type="Proteomes" id="UP000490939">
    <property type="component" value="Unassembled WGS sequence"/>
</dbReference>
<accession>A0A8H3U0W5</accession>
<feature type="compositionally biased region" description="Acidic residues" evidence="1">
    <location>
        <begin position="42"/>
        <end position="70"/>
    </location>
</feature>
<organism evidence="2 3">
    <name type="scientific">Venturia inaequalis</name>
    <name type="common">Apple scab fungus</name>
    <dbReference type="NCBI Taxonomy" id="5025"/>
    <lineage>
        <taxon>Eukaryota</taxon>
        <taxon>Fungi</taxon>
        <taxon>Dikarya</taxon>
        <taxon>Ascomycota</taxon>
        <taxon>Pezizomycotina</taxon>
        <taxon>Dothideomycetes</taxon>
        <taxon>Pleosporomycetidae</taxon>
        <taxon>Venturiales</taxon>
        <taxon>Venturiaceae</taxon>
        <taxon>Venturia</taxon>
    </lineage>
</organism>
<feature type="non-terminal residue" evidence="2">
    <location>
        <position position="80"/>
    </location>
</feature>
<evidence type="ECO:0000256" key="1">
    <source>
        <dbReference type="SAM" id="MobiDB-lite"/>
    </source>
</evidence>
<proteinExistence type="predicted"/>
<evidence type="ECO:0000313" key="3">
    <source>
        <dbReference type="Proteomes" id="UP000490939"/>
    </source>
</evidence>
<sequence length="80" mass="9298">AIAVVNIKRMANGTHPSLVALKAPKNKVENWDDPSDNNNNNDGEEEQEEEKEEEELEKIEIDFLDEEDKQEELYRQNSIK</sequence>
<dbReference type="AlphaFoldDB" id="A0A8H3U0W5"/>
<name>A0A8H3U0W5_VENIN</name>
<evidence type="ECO:0000313" key="2">
    <source>
        <dbReference type="EMBL" id="KAE9961258.1"/>
    </source>
</evidence>
<protein>
    <submittedName>
        <fullName evidence="2">Uncharacterized protein</fullName>
    </submittedName>
</protein>
<reference evidence="2 3" key="1">
    <citation type="submission" date="2019-07" db="EMBL/GenBank/DDBJ databases">
        <title>Venturia inaequalis Genome Resource.</title>
        <authorList>
            <person name="Lichtner F.J."/>
        </authorList>
    </citation>
    <scope>NUCLEOTIDE SEQUENCE [LARGE SCALE GENOMIC DNA]</scope>
    <source>
        <strain evidence="2 3">DMI_063113</strain>
    </source>
</reference>